<name>A0A218WKE3_PUNGR</name>
<accession>A0A218WKE3</accession>
<proteinExistence type="predicted"/>
<comment type="caution">
    <text evidence="1">The sequence shown here is derived from an EMBL/GenBank/DDBJ whole genome shotgun (WGS) entry which is preliminary data.</text>
</comment>
<dbReference type="AlphaFoldDB" id="A0A218WKE3"/>
<dbReference type="Proteomes" id="UP000197138">
    <property type="component" value="Unassembled WGS sequence"/>
</dbReference>
<gene>
    <name evidence="1" type="ORF">CDL15_Pgr013857</name>
</gene>
<protein>
    <submittedName>
        <fullName evidence="1">Uncharacterized protein</fullName>
    </submittedName>
</protein>
<evidence type="ECO:0000313" key="2">
    <source>
        <dbReference type="Proteomes" id="UP000197138"/>
    </source>
</evidence>
<dbReference type="EMBL" id="MTKT01004281">
    <property type="protein sequence ID" value="OWM72502.1"/>
    <property type="molecule type" value="Genomic_DNA"/>
</dbReference>
<evidence type="ECO:0000313" key="1">
    <source>
        <dbReference type="EMBL" id="OWM72502.1"/>
    </source>
</evidence>
<sequence>MRRSWEKPRERRYWDAHGKPPIVCGETVEVPASVILYYLMTGGGKTESPPIPILLYFDEAVDPLCK</sequence>
<reference evidence="2" key="1">
    <citation type="journal article" date="2017" name="Plant J.">
        <title>The pomegranate (Punica granatum L.) genome and the genomics of punicalagin biosynthesis.</title>
        <authorList>
            <person name="Qin G."/>
            <person name="Xu C."/>
            <person name="Ming R."/>
            <person name="Tang H."/>
            <person name="Guyot R."/>
            <person name="Kramer E.M."/>
            <person name="Hu Y."/>
            <person name="Yi X."/>
            <person name="Qi Y."/>
            <person name="Xu X."/>
            <person name="Gao Z."/>
            <person name="Pan H."/>
            <person name="Jian J."/>
            <person name="Tian Y."/>
            <person name="Yue Z."/>
            <person name="Xu Y."/>
        </authorList>
    </citation>
    <scope>NUCLEOTIDE SEQUENCE [LARGE SCALE GENOMIC DNA]</scope>
    <source>
        <strain evidence="2">cv. Dabenzi</strain>
    </source>
</reference>
<organism evidence="1 2">
    <name type="scientific">Punica granatum</name>
    <name type="common">Pomegranate</name>
    <dbReference type="NCBI Taxonomy" id="22663"/>
    <lineage>
        <taxon>Eukaryota</taxon>
        <taxon>Viridiplantae</taxon>
        <taxon>Streptophyta</taxon>
        <taxon>Embryophyta</taxon>
        <taxon>Tracheophyta</taxon>
        <taxon>Spermatophyta</taxon>
        <taxon>Magnoliopsida</taxon>
        <taxon>eudicotyledons</taxon>
        <taxon>Gunneridae</taxon>
        <taxon>Pentapetalae</taxon>
        <taxon>rosids</taxon>
        <taxon>malvids</taxon>
        <taxon>Myrtales</taxon>
        <taxon>Lythraceae</taxon>
        <taxon>Punica</taxon>
    </lineage>
</organism>